<keyword evidence="4 6" id="KW-0472">Membrane</keyword>
<feature type="transmembrane region" description="Helical" evidence="6">
    <location>
        <begin position="306"/>
        <end position="333"/>
    </location>
</feature>
<feature type="transmembrane region" description="Helical" evidence="6">
    <location>
        <begin position="497"/>
        <end position="518"/>
    </location>
</feature>
<dbReference type="PRINTS" id="PR01435">
    <property type="entry name" value="NPOXDRDTASE5"/>
</dbReference>
<evidence type="ECO:0000256" key="1">
    <source>
        <dbReference type="ARBA" id="ARBA00004127"/>
    </source>
</evidence>
<name>A0ABV6Z360_UNCC1</name>
<feature type="transmembrane region" description="Helical" evidence="6">
    <location>
        <begin position="698"/>
        <end position="717"/>
    </location>
</feature>
<feature type="transmembrane region" description="Helical" evidence="6">
    <location>
        <begin position="42"/>
        <end position="62"/>
    </location>
</feature>
<keyword evidence="3 6" id="KW-1133">Transmembrane helix</keyword>
<sequence>MDLEELRVIENFIWLIPLFPALGFVINGLFGHFLSRKVVGRIACGSVFLSLVMSFLSFLALVGMPVGDRVLHCRCFQWIKVGHISLDIGFLIDPLGAVMILVVAGVGFLIHVYSIGYMAHDKSVARFFTYMNLFTFMMLTLVTGESILLMFVGWEGVGLCSYLLIGFWYESHANADAGKKAFVVNRIGDFGFLIGIFVLFWSLGKISGGKVWTLNFADLAAHIHLLKDVTLGHAIGIGMFGLGSMSVLNFVGICFFIGAAGKSAQIPLYVWLPDAMAGPTPVSALIHAATMVTAGVYMIARLNFLYTLAPLALTVVAFVAGVTAFMSAIIGLAQNDIKRVLAYSTVSQLGYMFLAMGAGAYAAGIFHLMTHAFFKACLFLGAGSVIHAMSDEQDMRAMGGLKKWMPVTHWTMLASTVALAGWPLTAGFFSKDEILWKIFESHKVNMWHLIPWALGVAGAFLTAFYMFRLMVLTFYGECRADEHVKSHLHESPPVMIWPLRILGALALVGGFIGVPYAMSRGLFPNFFEEWLHPVMSGTLYGTPAVEHGLQGHGGSGAAGAHHHVEAVEYLLMGMSIIIALGGSAISYFIYTRRQEIIEQFVQKFSNLHRWVYNKYYVDELYEYVFVDGAKRLMRILAWFDLHIIDGIVDFTGRALVWITALSGKIDYDGVDGTVRWIGNETIRLGSITKLIQSGRVQYYLMIAMGILVGIVLLFQFMG</sequence>
<evidence type="ECO:0000256" key="2">
    <source>
        <dbReference type="ARBA" id="ARBA00022692"/>
    </source>
</evidence>
<organism evidence="9 10">
    <name type="scientific">candidate division CSSED10-310 bacterium</name>
    <dbReference type="NCBI Taxonomy" id="2855610"/>
    <lineage>
        <taxon>Bacteria</taxon>
        <taxon>Bacteria division CSSED10-310</taxon>
    </lineage>
</organism>
<comment type="caution">
    <text evidence="9">The sequence shown here is derived from an EMBL/GenBank/DDBJ whole genome shotgun (WGS) entry which is preliminary data.</text>
</comment>
<dbReference type="Pfam" id="PF00361">
    <property type="entry name" value="Proton_antipo_M"/>
    <property type="match status" value="1"/>
</dbReference>
<evidence type="ECO:0000256" key="6">
    <source>
        <dbReference type="SAM" id="Phobius"/>
    </source>
</evidence>
<dbReference type="PRINTS" id="PR01434">
    <property type="entry name" value="NADHDHGNASE5"/>
</dbReference>
<feature type="domain" description="NADH-Ubiquinone oxidoreductase (complex I) chain 5 N-terminal" evidence="8">
    <location>
        <begin position="78"/>
        <end position="128"/>
    </location>
</feature>
<evidence type="ECO:0000259" key="8">
    <source>
        <dbReference type="Pfam" id="PF00662"/>
    </source>
</evidence>
<feature type="domain" description="NADH:quinone oxidoreductase/Mrp antiporter transmembrane" evidence="7">
    <location>
        <begin position="146"/>
        <end position="449"/>
    </location>
</feature>
<feature type="transmembrane region" description="Helical" evidence="6">
    <location>
        <begin position="148"/>
        <end position="169"/>
    </location>
</feature>
<gene>
    <name evidence="9" type="primary">nuoL</name>
    <name evidence="9" type="ORF">ACFL27_22080</name>
</gene>
<evidence type="ECO:0000256" key="3">
    <source>
        <dbReference type="ARBA" id="ARBA00022989"/>
    </source>
</evidence>
<comment type="subcellular location">
    <subcellularLocation>
        <location evidence="1">Endomembrane system</location>
        <topology evidence="1">Multi-pass membrane protein</topology>
    </subcellularLocation>
    <subcellularLocation>
        <location evidence="5">Membrane</location>
        <topology evidence="5">Multi-pass membrane protein</topology>
    </subcellularLocation>
</comment>
<dbReference type="EMBL" id="JBHPBY010000385">
    <property type="protein sequence ID" value="MFC1852897.1"/>
    <property type="molecule type" value="Genomic_DNA"/>
</dbReference>
<protein>
    <submittedName>
        <fullName evidence="9">NADH-quinone oxidoreductase subunit L</fullName>
    </submittedName>
</protein>
<evidence type="ECO:0000256" key="5">
    <source>
        <dbReference type="RuleBase" id="RU000320"/>
    </source>
</evidence>
<dbReference type="Gene3D" id="1.20.5.2700">
    <property type="match status" value="1"/>
</dbReference>
<keyword evidence="2 5" id="KW-0812">Transmembrane</keyword>
<keyword evidence="10" id="KW-1185">Reference proteome</keyword>
<proteinExistence type="predicted"/>
<dbReference type="InterPro" id="IPR003945">
    <property type="entry name" value="NU5C-like"/>
</dbReference>
<evidence type="ECO:0000313" key="9">
    <source>
        <dbReference type="EMBL" id="MFC1852897.1"/>
    </source>
</evidence>
<dbReference type="PANTHER" id="PTHR42829">
    <property type="entry name" value="NADH-UBIQUINONE OXIDOREDUCTASE CHAIN 5"/>
    <property type="match status" value="1"/>
</dbReference>
<accession>A0ABV6Z360</accession>
<dbReference type="InterPro" id="IPR001516">
    <property type="entry name" value="Proton_antipo_N"/>
</dbReference>
<evidence type="ECO:0000313" key="10">
    <source>
        <dbReference type="Proteomes" id="UP001594351"/>
    </source>
</evidence>
<feature type="transmembrane region" description="Helical" evidence="6">
    <location>
        <begin position="569"/>
        <end position="590"/>
    </location>
</feature>
<feature type="transmembrane region" description="Helical" evidence="6">
    <location>
        <begin position="449"/>
        <end position="476"/>
    </location>
</feature>
<feature type="transmembrane region" description="Helical" evidence="6">
    <location>
        <begin position="124"/>
        <end position="142"/>
    </location>
</feature>
<feature type="transmembrane region" description="Helical" evidence="6">
    <location>
        <begin position="410"/>
        <end position="429"/>
    </location>
</feature>
<dbReference type="PANTHER" id="PTHR42829:SF2">
    <property type="entry name" value="NADH-UBIQUINONE OXIDOREDUCTASE CHAIN 5"/>
    <property type="match status" value="1"/>
</dbReference>
<feature type="transmembrane region" description="Helical" evidence="6">
    <location>
        <begin position="340"/>
        <end position="366"/>
    </location>
</feature>
<feature type="transmembrane region" description="Helical" evidence="6">
    <location>
        <begin position="181"/>
        <end position="203"/>
    </location>
</feature>
<evidence type="ECO:0000256" key="4">
    <source>
        <dbReference type="ARBA" id="ARBA00023136"/>
    </source>
</evidence>
<dbReference type="InterPro" id="IPR001750">
    <property type="entry name" value="ND/Mrp_TM"/>
</dbReference>
<feature type="transmembrane region" description="Helical" evidence="6">
    <location>
        <begin position="88"/>
        <end position="112"/>
    </location>
</feature>
<reference evidence="9 10" key="1">
    <citation type="submission" date="2024-09" db="EMBL/GenBank/DDBJ databases">
        <title>Laminarin stimulates single cell rates of sulfate reduction while oxygen inhibits transcriptomic activity in coastal marine sediment.</title>
        <authorList>
            <person name="Lindsay M."/>
            <person name="Orcutt B."/>
            <person name="Emerson D."/>
            <person name="Stepanauskas R."/>
            <person name="D'Angelo T."/>
        </authorList>
    </citation>
    <scope>NUCLEOTIDE SEQUENCE [LARGE SCALE GENOMIC DNA]</scope>
    <source>
        <strain evidence="9">SAG AM-311-K15</strain>
    </source>
</reference>
<feature type="transmembrane region" description="Helical" evidence="6">
    <location>
        <begin position="12"/>
        <end position="30"/>
    </location>
</feature>
<feature type="transmembrane region" description="Helical" evidence="6">
    <location>
        <begin position="234"/>
        <end position="261"/>
    </location>
</feature>
<dbReference type="Proteomes" id="UP001594351">
    <property type="component" value="Unassembled WGS sequence"/>
</dbReference>
<dbReference type="Pfam" id="PF00662">
    <property type="entry name" value="Proton_antipo_N"/>
    <property type="match status" value="1"/>
</dbReference>
<dbReference type="InterPro" id="IPR018393">
    <property type="entry name" value="NADHpl_OxRdtase_5_subgr"/>
</dbReference>
<evidence type="ECO:0000259" key="7">
    <source>
        <dbReference type="Pfam" id="PF00361"/>
    </source>
</evidence>
<dbReference type="NCBIfam" id="NF005141">
    <property type="entry name" value="PRK06590.1"/>
    <property type="match status" value="1"/>
</dbReference>
<dbReference type="NCBIfam" id="TIGR01974">
    <property type="entry name" value="NDH_I_L"/>
    <property type="match status" value="1"/>
</dbReference>
<feature type="transmembrane region" description="Helical" evidence="6">
    <location>
        <begin position="372"/>
        <end position="389"/>
    </location>
</feature>